<proteinExistence type="predicted"/>
<evidence type="ECO:0000313" key="2">
    <source>
        <dbReference type="EMBL" id="QLQ77828.1"/>
    </source>
</evidence>
<accession>A0A7H9HIS6</accession>
<evidence type="ECO:0000313" key="3">
    <source>
        <dbReference type="Proteomes" id="UP000510647"/>
    </source>
</evidence>
<dbReference type="InterPro" id="IPR008936">
    <property type="entry name" value="Rho_GTPase_activation_prot"/>
</dbReference>
<reference evidence="2 3" key="1">
    <citation type="submission" date="2020-06" db="EMBL/GenBank/DDBJ databases">
        <title>The yeast mating-type switching endonuclease HO is a domesticated member of an unorthodox homing genetic element family.</title>
        <authorList>
            <person name="Coughlan A.Y."/>
            <person name="Lombardi L."/>
            <person name="Braun-Galleani S."/>
            <person name="Martos A.R."/>
            <person name="Galeote V."/>
            <person name="Bigey F."/>
            <person name="Dequin S."/>
            <person name="Byrne K.P."/>
            <person name="Wolfe K.H."/>
        </authorList>
    </citation>
    <scope>NUCLEOTIDE SEQUENCE [LARGE SCALE GENOMIC DNA]</scope>
    <source>
        <strain evidence="2 3">CBS2947</strain>
    </source>
</reference>
<name>A0A7H9HIS6_9SACH</name>
<sequence>MLTARRWDISKFWSEDYITGITAFIAQVNDDIGCLEREERFYRWFIDDWCRVLLQGLAREAHDTDLIEHEALCYLLADFNRSFDVEQLEVACLRPLQSMVKQARRRRDEMEKLLRRLYSDYSRHFKAMREALDMYNRKASVSAMDEAEEYNGVKFPIELDDCLRFNDEDALRQFLEEVKRSIPRQKKGFMNYLGMETNSSFQGKQLMDAIKRNSEKLDTSPYNLDRLGQKLLNLNLIREDALAVASRRLFDQDAYYSWIDDASDKNSISGWVRGFSATSVGDTPLESLKTRYFERCCKLEFSKFELEKAIYENLESYANFATLEINRMLRKNRQIFSKLYGHGKGAATTTTLQSSPFLWYLRPNRAPVVKWERTQQRTLMFGCDEIDDDALRAICLILNHVETFTDEFDLQKRVSKAWRTCNAVEMQRAINLKIELIKIFKDIPNATNLKTVEALIRAKGHALVNDWICLVKLWLLEMPNSLIPPRCVELITNQNDDSWLAGLPANHLVVLTELCRHFSWLGQQFQAFTDPISHYFMRNSGIPSNTLEPWLATFLTDPNSQLTTPTIHSLPTIQLPEHATPPPADPPDSFQPRPFRTASAASSTRSSPTRRISGLIL</sequence>
<feature type="region of interest" description="Disordered" evidence="1">
    <location>
        <begin position="573"/>
        <end position="617"/>
    </location>
</feature>
<dbReference type="SUPFAM" id="SSF48350">
    <property type="entry name" value="GTPase activation domain, GAP"/>
    <property type="match status" value="1"/>
</dbReference>
<evidence type="ECO:0000256" key="1">
    <source>
        <dbReference type="SAM" id="MobiDB-lite"/>
    </source>
</evidence>
<keyword evidence="3" id="KW-1185">Reference proteome</keyword>
<organism evidence="2 3">
    <name type="scientific">Torulaspora globosa</name>
    <dbReference type="NCBI Taxonomy" id="48254"/>
    <lineage>
        <taxon>Eukaryota</taxon>
        <taxon>Fungi</taxon>
        <taxon>Dikarya</taxon>
        <taxon>Ascomycota</taxon>
        <taxon>Saccharomycotina</taxon>
        <taxon>Saccharomycetes</taxon>
        <taxon>Saccharomycetales</taxon>
        <taxon>Saccharomycetaceae</taxon>
        <taxon>Torulaspora</taxon>
    </lineage>
</organism>
<dbReference type="OrthoDB" id="2155291at2759"/>
<dbReference type="Proteomes" id="UP000510647">
    <property type="component" value="Chromosome 1"/>
</dbReference>
<gene>
    <name evidence="2" type="ORF">HG537_0A00750</name>
</gene>
<feature type="compositionally biased region" description="Low complexity" evidence="1">
    <location>
        <begin position="587"/>
        <end position="611"/>
    </location>
</feature>
<protein>
    <submittedName>
        <fullName evidence="2">Uncharacterized protein</fullName>
    </submittedName>
</protein>
<dbReference type="EMBL" id="CP059267">
    <property type="protein sequence ID" value="QLQ77828.1"/>
    <property type="molecule type" value="Genomic_DNA"/>
</dbReference>
<dbReference type="AlphaFoldDB" id="A0A7H9HIS6"/>